<dbReference type="GO" id="GO:0051287">
    <property type="term" value="F:NAD binding"/>
    <property type="evidence" value="ECO:0007669"/>
    <property type="project" value="InterPro"/>
</dbReference>
<keyword evidence="4 7" id="KW-0560">Oxidoreductase</keyword>
<name>A0A927C7E0_9BACL</name>
<feature type="binding site" evidence="10">
    <location>
        <position position="131"/>
    </location>
    <ligand>
        <name>NAD(+)</name>
        <dbReference type="ChEBI" id="CHEBI:57540"/>
    </ligand>
</feature>
<dbReference type="SUPFAM" id="SSF48179">
    <property type="entry name" value="6-phosphogluconate dehydrogenase C-terminal domain-like"/>
    <property type="match status" value="1"/>
</dbReference>
<evidence type="ECO:0000259" key="11">
    <source>
        <dbReference type="SMART" id="SM00984"/>
    </source>
</evidence>
<dbReference type="RefSeq" id="WP_190924410.1">
    <property type="nucleotide sequence ID" value="NZ_JACXJA010000003.1"/>
</dbReference>
<dbReference type="InterPro" id="IPR014027">
    <property type="entry name" value="UDP-Glc/GDP-Man_DH_C"/>
</dbReference>
<dbReference type="SMART" id="SM00984">
    <property type="entry name" value="UDPG_MGDP_dh_C"/>
    <property type="match status" value="1"/>
</dbReference>
<feature type="binding site" evidence="9">
    <location>
        <position position="329"/>
    </location>
    <ligand>
        <name>substrate</name>
    </ligand>
</feature>
<dbReference type="GO" id="GO:0003979">
    <property type="term" value="F:UDP-glucose 6-dehydrogenase activity"/>
    <property type="evidence" value="ECO:0007669"/>
    <property type="project" value="UniProtKB-EC"/>
</dbReference>
<dbReference type="InterPro" id="IPR036220">
    <property type="entry name" value="UDP-Glc/GDP-Man_DH_C_sf"/>
</dbReference>
<evidence type="ECO:0000256" key="9">
    <source>
        <dbReference type="PIRSR" id="PIRSR500134-2"/>
    </source>
</evidence>
<protein>
    <recommendedName>
        <fullName evidence="3 7">UDP-glucose 6-dehydrogenase</fullName>
        <ecNumber evidence="3 7">1.1.1.22</ecNumber>
    </recommendedName>
</protein>
<dbReference type="SUPFAM" id="SSF52413">
    <property type="entry name" value="UDP-glucose/GDP-mannose dehydrogenase C-terminal domain"/>
    <property type="match status" value="1"/>
</dbReference>
<dbReference type="Pfam" id="PF00984">
    <property type="entry name" value="UDPG_MGDP_dh"/>
    <property type="match status" value="1"/>
</dbReference>
<comment type="pathway">
    <text evidence="1">Nucleotide-sugar biosynthesis; UDP-alpha-D-glucuronate biosynthesis; UDP-alpha-D-glucuronate from UDP-alpha-D-glucose: step 1/1.</text>
</comment>
<evidence type="ECO:0000256" key="1">
    <source>
        <dbReference type="ARBA" id="ARBA00004701"/>
    </source>
</evidence>
<feature type="binding site" evidence="10">
    <location>
        <position position="42"/>
    </location>
    <ligand>
        <name>NAD(+)</name>
        <dbReference type="ChEBI" id="CHEBI:57540"/>
    </ligand>
</feature>
<dbReference type="PANTHER" id="PTHR43750">
    <property type="entry name" value="UDP-GLUCOSE 6-DEHYDROGENASE TUAD"/>
    <property type="match status" value="1"/>
</dbReference>
<sequence>MNTQQRPYAVSVFGLGYVGCVSAACLAQMGHKVVGVDINPDKIEMINQGKPTIVEKGIAELVMEQHLAGRLTATLDIQSAVNETDLSLICVGTPADKNGHTDLTFIWHVVEQIAEALKEKERFHTIVIRSTVPPGTCCRIEEQLVRSGKSAETDFAVVSNPEFLREGSSVDDYFHPPYTLLGTANSVALGMLRQLYGPVDAAIVETNREVAEMIKYVNNSFHALKIVFANEIGAICHSLGIDPHHVMDLFCKDHHLNLSSAYLKPGFAYGGSCLPKDLKAINALARSRHVETSVLSVIERSNSLQIDRALEAVLAAGKVKVGVLGLAFKQGTDDLRESPVVKLLEGLIGKGYEVKIYDQEVLTSKLMGANKQYIETAVPHIAKLLAPDLDEIKRFADIVVIAQKNRLYVPFVEEMLFEKPVIDLVRLFDEIPASSNYKGLLW</sequence>
<evidence type="ECO:0000256" key="4">
    <source>
        <dbReference type="ARBA" id="ARBA00023002"/>
    </source>
</evidence>
<evidence type="ECO:0000313" key="12">
    <source>
        <dbReference type="EMBL" id="MBD2860891.1"/>
    </source>
</evidence>
<evidence type="ECO:0000256" key="6">
    <source>
        <dbReference type="ARBA" id="ARBA00047473"/>
    </source>
</evidence>
<dbReference type="PIRSF" id="PIRSF000124">
    <property type="entry name" value="UDPglc_GDPman_dh"/>
    <property type="match status" value="1"/>
</dbReference>
<dbReference type="NCBIfam" id="TIGR03026">
    <property type="entry name" value="NDP-sugDHase"/>
    <property type="match status" value="1"/>
</dbReference>
<dbReference type="Proteomes" id="UP000639396">
    <property type="component" value="Unassembled WGS sequence"/>
</dbReference>
<dbReference type="InterPro" id="IPR028357">
    <property type="entry name" value="UDPglc_DH_bac"/>
</dbReference>
<feature type="domain" description="UDP-glucose/GDP-mannose dehydrogenase C-terminal" evidence="11">
    <location>
        <begin position="322"/>
        <end position="430"/>
    </location>
</feature>
<proteinExistence type="inferred from homology"/>
<dbReference type="Pfam" id="PF03720">
    <property type="entry name" value="UDPG_MGDP_dh_C"/>
    <property type="match status" value="1"/>
</dbReference>
<feature type="binding site" evidence="10">
    <location>
        <position position="166"/>
    </location>
    <ligand>
        <name>NAD(+)</name>
        <dbReference type="ChEBI" id="CHEBI:57540"/>
    </ligand>
</feature>
<feature type="binding site" evidence="10">
    <location>
        <position position="276"/>
    </location>
    <ligand>
        <name>NAD(+)</name>
        <dbReference type="ChEBI" id="CHEBI:57540"/>
    </ligand>
</feature>
<dbReference type="PIRSF" id="PIRSF500134">
    <property type="entry name" value="UDPglc_DH_bac"/>
    <property type="match status" value="1"/>
</dbReference>
<feature type="binding site" evidence="9">
    <location>
        <begin position="262"/>
        <end position="266"/>
    </location>
    <ligand>
        <name>substrate</name>
    </ligand>
</feature>
<dbReference type="EMBL" id="JACXJA010000003">
    <property type="protein sequence ID" value="MBD2860891.1"/>
    <property type="molecule type" value="Genomic_DNA"/>
</dbReference>
<feature type="binding site" evidence="10">
    <location>
        <position position="37"/>
    </location>
    <ligand>
        <name>NAD(+)</name>
        <dbReference type="ChEBI" id="CHEBI:57540"/>
    </ligand>
</feature>
<dbReference type="InterPro" id="IPR017476">
    <property type="entry name" value="UDP-Glc/GDP-Man"/>
</dbReference>
<dbReference type="EC" id="1.1.1.22" evidence="3 7"/>
<dbReference type="Pfam" id="PF03721">
    <property type="entry name" value="UDPG_MGDP_dh_N"/>
    <property type="match status" value="1"/>
</dbReference>
<comment type="caution">
    <text evidence="12">The sequence shown here is derived from an EMBL/GenBank/DDBJ whole genome shotgun (WGS) entry which is preliminary data.</text>
</comment>
<feature type="active site" description="Nucleophile" evidence="8">
    <location>
        <position position="273"/>
    </location>
</feature>
<dbReference type="InterPro" id="IPR014026">
    <property type="entry name" value="UDP-Glc/GDP-Man_DH_dimer"/>
</dbReference>
<dbReference type="InterPro" id="IPR008927">
    <property type="entry name" value="6-PGluconate_DH-like_C_sf"/>
</dbReference>
<dbReference type="SUPFAM" id="SSF51735">
    <property type="entry name" value="NAD(P)-binding Rossmann-fold domains"/>
    <property type="match status" value="1"/>
</dbReference>
<comment type="similarity">
    <text evidence="2 7">Belongs to the UDP-glucose/GDP-mannose dehydrogenase family.</text>
</comment>
<evidence type="ECO:0000313" key="13">
    <source>
        <dbReference type="Proteomes" id="UP000639396"/>
    </source>
</evidence>
<feature type="binding site" evidence="9">
    <location>
        <position position="215"/>
    </location>
    <ligand>
        <name>substrate</name>
    </ligand>
</feature>
<feature type="binding site" evidence="10">
    <location>
        <position position="336"/>
    </location>
    <ligand>
        <name>NAD(+)</name>
        <dbReference type="ChEBI" id="CHEBI:57540"/>
    </ligand>
</feature>
<reference evidence="12" key="1">
    <citation type="submission" date="2020-09" db="EMBL/GenBank/DDBJ databases">
        <title>A novel bacterium of genus Paenibacillus, isolated from South China Sea.</title>
        <authorList>
            <person name="Huang H."/>
            <person name="Mo K."/>
            <person name="Hu Y."/>
        </authorList>
    </citation>
    <scope>NUCLEOTIDE SEQUENCE</scope>
    <source>
        <strain evidence="12">IB182363</strain>
    </source>
</reference>
<comment type="catalytic activity">
    <reaction evidence="6 7">
        <text>UDP-alpha-D-glucose + 2 NAD(+) + H2O = UDP-alpha-D-glucuronate + 2 NADH + 3 H(+)</text>
        <dbReference type="Rhea" id="RHEA:23596"/>
        <dbReference type="ChEBI" id="CHEBI:15377"/>
        <dbReference type="ChEBI" id="CHEBI:15378"/>
        <dbReference type="ChEBI" id="CHEBI:57540"/>
        <dbReference type="ChEBI" id="CHEBI:57945"/>
        <dbReference type="ChEBI" id="CHEBI:58052"/>
        <dbReference type="ChEBI" id="CHEBI:58885"/>
        <dbReference type="EC" id="1.1.1.22"/>
    </reaction>
</comment>
<keyword evidence="13" id="KW-1185">Reference proteome</keyword>
<accession>A0A927C7E0</accession>
<dbReference type="Gene3D" id="3.40.50.720">
    <property type="entry name" value="NAD(P)-binding Rossmann-like Domain"/>
    <property type="match status" value="2"/>
</dbReference>
<feature type="binding site" evidence="9">
    <location>
        <begin position="163"/>
        <end position="166"/>
    </location>
    <ligand>
        <name>substrate</name>
    </ligand>
</feature>
<evidence type="ECO:0000256" key="2">
    <source>
        <dbReference type="ARBA" id="ARBA00006601"/>
    </source>
</evidence>
<keyword evidence="5 7" id="KW-0520">NAD</keyword>
<dbReference type="GO" id="GO:0000271">
    <property type="term" value="P:polysaccharide biosynthetic process"/>
    <property type="evidence" value="ECO:0007669"/>
    <property type="project" value="InterPro"/>
</dbReference>
<dbReference type="PROSITE" id="PS51257">
    <property type="entry name" value="PROKAR_LIPOPROTEIN"/>
    <property type="match status" value="1"/>
</dbReference>
<gene>
    <name evidence="12" type="ORF">IDH45_02680</name>
</gene>
<feature type="binding site" evidence="10">
    <location>
        <position position="93"/>
    </location>
    <ligand>
        <name>NAD(+)</name>
        <dbReference type="ChEBI" id="CHEBI:57540"/>
    </ligand>
</feature>
<evidence type="ECO:0000256" key="10">
    <source>
        <dbReference type="PIRSR" id="PIRSR500134-3"/>
    </source>
</evidence>
<evidence type="ECO:0000256" key="8">
    <source>
        <dbReference type="PIRSR" id="PIRSR500134-1"/>
    </source>
</evidence>
<evidence type="ECO:0000256" key="5">
    <source>
        <dbReference type="ARBA" id="ARBA00023027"/>
    </source>
</evidence>
<dbReference type="InterPro" id="IPR036291">
    <property type="entry name" value="NAD(P)-bd_dom_sf"/>
</dbReference>
<dbReference type="Gene3D" id="1.20.5.170">
    <property type="match status" value="1"/>
</dbReference>
<organism evidence="12 13">
    <name type="scientific">Paenibacillus oceani</name>
    <dbReference type="NCBI Taxonomy" id="2772510"/>
    <lineage>
        <taxon>Bacteria</taxon>
        <taxon>Bacillati</taxon>
        <taxon>Bacillota</taxon>
        <taxon>Bacilli</taxon>
        <taxon>Bacillales</taxon>
        <taxon>Paenibacillaceae</taxon>
        <taxon>Paenibacillus</taxon>
    </lineage>
</organism>
<feature type="binding site" evidence="9">
    <location>
        <position position="270"/>
    </location>
    <ligand>
        <name>substrate</name>
    </ligand>
</feature>
<dbReference type="AlphaFoldDB" id="A0A927C7E0"/>
<dbReference type="PANTHER" id="PTHR43750:SF1">
    <property type="entry name" value="GDP-MANNOSE 6-DEHYDROGENASE"/>
    <property type="match status" value="1"/>
</dbReference>
<evidence type="ECO:0000256" key="3">
    <source>
        <dbReference type="ARBA" id="ARBA00012954"/>
    </source>
</evidence>
<evidence type="ECO:0000256" key="7">
    <source>
        <dbReference type="PIRNR" id="PIRNR000124"/>
    </source>
</evidence>
<dbReference type="InterPro" id="IPR001732">
    <property type="entry name" value="UDP-Glc/GDP-Man_DH_N"/>
</dbReference>